<dbReference type="EMBL" id="CAUOFW020003480">
    <property type="protein sequence ID" value="CAK9160187.1"/>
    <property type="molecule type" value="Genomic_DNA"/>
</dbReference>
<evidence type="ECO:0000256" key="5">
    <source>
        <dbReference type="ARBA" id="ARBA00022741"/>
    </source>
</evidence>
<protein>
    <recommendedName>
        <fullName evidence="11 12">Diacylglycerol kinase</fullName>
        <ecNumber evidence="11 12">2.7.1.107</ecNumber>
    </recommendedName>
</protein>
<evidence type="ECO:0000313" key="14">
    <source>
        <dbReference type="EMBL" id="CAK9160187.1"/>
    </source>
</evidence>
<sequence>MVKFQAKDLKHSFRNFFTRSQEVAVCDSESDNILKDYYIPDYILLPESASRQESHVPACPVIVFINSKSGGQLGGELLITYRALLNKNQVFDLGEKAPEKVLYQLYYNLEKHKQTGDSLSYEIQRRLRIIVAGGDGTASWLLGVVSDLKLSYPPPVATVPLGTGNNLPFSFGWGKKNPGTDRQSVKAFLGQVRNAEEMKIDSWHIIMRMRAPKEGSCDPIAPLELPHSLHAFHRVSQTDTLNKEGYHTFRGGFWNYFSMGMDAQVSYAFHTERKLHPEKFKNQLVNQSTYAKLVCTQGWFCASLIHPYSRNIAQLAKVRIMKRPGQWEELHISRSIRSIVCLSLPSFSGGLNPWGTPNKKKLHSRDLTPPYVDDGLLEIVGFRDAWHGLVLFSPHGHGTRLAQAKGIRFEFCKGAADHTFMRIDGEPWKQPLPEDDDTVVIEISQFSQVSMLANLTCRSKSVHAPLSPWIHEDDEYESKEEESVEDREETRKLGAADTFRLPAEFDIAKLS</sequence>
<dbReference type="InterPro" id="IPR017438">
    <property type="entry name" value="ATP-NAD_kinase_N"/>
</dbReference>
<dbReference type="SMART" id="SM00046">
    <property type="entry name" value="DAGKc"/>
    <property type="match status" value="1"/>
</dbReference>
<proteinExistence type="inferred from homology"/>
<evidence type="ECO:0000256" key="4">
    <source>
        <dbReference type="ARBA" id="ARBA00022679"/>
    </source>
</evidence>
<dbReference type="Gene3D" id="3.40.50.10330">
    <property type="entry name" value="Probable inorganic polyphosphate/atp-NAD kinase, domain 1"/>
    <property type="match status" value="1"/>
</dbReference>
<keyword evidence="9 11" id="KW-0346">Stress response</keyword>
<comment type="caution">
    <text evidence="14">The sequence shown here is derived from an EMBL/GenBank/DDBJ whole genome shotgun (WGS) entry which is preliminary data.</text>
</comment>
<keyword evidence="6 11" id="KW-0418">Kinase</keyword>
<dbReference type="PANTHER" id="PTHR11255:SF29">
    <property type="entry name" value="DIACYLGLYCEROL KINASE"/>
    <property type="match status" value="1"/>
</dbReference>
<dbReference type="InterPro" id="IPR016064">
    <property type="entry name" value="NAD/diacylglycerol_kinase_sf"/>
</dbReference>
<dbReference type="PROSITE" id="PS50146">
    <property type="entry name" value="DAGK"/>
    <property type="match status" value="1"/>
</dbReference>
<comment type="subunit">
    <text evidence="3 11">Monomer.</text>
</comment>
<dbReference type="InterPro" id="IPR001206">
    <property type="entry name" value="Diacylglycerol_kinase_cat_dom"/>
</dbReference>
<evidence type="ECO:0000256" key="8">
    <source>
        <dbReference type="ARBA" id="ARBA00022840"/>
    </source>
</evidence>
<dbReference type="GO" id="GO:0005524">
    <property type="term" value="F:ATP binding"/>
    <property type="evidence" value="ECO:0007669"/>
    <property type="project" value="UniProtKB-UniRule"/>
</dbReference>
<comment type="similarity">
    <text evidence="2 11 12">Belongs to the eukaryotic diacylglycerol kinase family.</text>
</comment>
<dbReference type="GO" id="GO:0004143">
    <property type="term" value="F:ATP-dependent diacylglycerol kinase activity"/>
    <property type="evidence" value="ECO:0007669"/>
    <property type="project" value="UniProtKB-UniRule"/>
</dbReference>
<evidence type="ECO:0000313" key="15">
    <source>
        <dbReference type="Proteomes" id="UP001642360"/>
    </source>
</evidence>
<dbReference type="InterPro" id="IPR037607">
    <property type="entry name" value="DGK"/>
</dbReference>
<name>A0ABC8ST23_9AQUA</name>
<evidence type="ECO:0000256" key="7">
    <source>
        <dbReference type="ARBA" id="ARBA00022821"/>
    </source>
</evidence>
<dbReference type="GO" id="GO:0007200">
    <property type="term" value="P:phospholipase C-activating G protein-coupled receptor signaling pathway"/>
    <property type="evidence" value="ECO:0007669"/>
    <property type="project" value="UniProtKB-UniRule"/>
</dbReference>
<comment type="catalytic activity">
    <reaction evidence="1 11 12">
        <text>a 1,2-diacyl-sn-glycerol + ATP = a 1,2-diacyl-sn-glycero-3-phosphate + ADP + H(+)</text>
        <dbReference type="Rhea" id="RHEA:10272"/>
        <dbReference type="ChEBI" id="CHEBI:15378"/>
        <dbReference type="ChEBI" id="CHEBI:17815"/>
        <dbReference type="ChEBI" id="CHEBI:30616"/>
        <dbReference type="ChEBI" id="CHEBI:58608"/>
        <dbReference type="ChEBI" id="CHEBI:456216"/>
        <dbReference type="EC" id="2.7.1.107"/>
    </reaction>
</comment>
<evidence type="ECO:0000256" key="3">
    <source>
        <dbReference type="ARBA" id="ARBA00011245"/>
    </source>
</evidence>
<evidence type="ECO:0000259" key="13">
    <source>
        <dbReference type="PROSITE" id="PS50146"/>
    </source>
</evidence>
<evidence type="ECO:0000256" key="1">
    <source>
        <dbReference type="ARBA" id="ARBA00001383"/>
    </source>
</evidence>
<keyword evidence="4 11" id="KW-0808">Transferase</keyword>
<reference evidence="14 15" key="1">
    <citation type="submission" date="2024-02" db="EMBL/GenBank/DDBJ databases">
        <authorList>
            <person name="Vignale AGUSTIN F."/>
            <person name="Sosa J E."/>
            <person name="Modenutti C."/>
        </authorList>
    </citation>
    <scope>NUCLEOTIDE SEQUENCE [LARGE SCALE GENOMIC DNA]</scope>
</reference>
<dbReference type="InterPro" id="IPR000756">
    <property type="entry name" value="Diacylglycerol_kin_accessory"/>
</dbReference>
<dbReference type="InterPro" id="IPR016961">
    <property type="entry name" value="Diacylglycerol_kinase_pln"/>
</dbReference>
<dbReference type="PIRSF" id="PIRSF030829">
    <property type="entry name" value="Diacylglycerol_kinase_pln"/>
    <property type="match status" value="1"/>
</dbReference>
<feature type="domain" description="DAGKc" evidence="13">
    <location>
        <begin position="56"/>
        <end position="209"/>
    </location>
</feature>
<evidence type="ECO:0000256" key="10">
    <source>
        <dbReference type="ARBA" id="ARBA00060336"/>
    </source>
</evidence>
<keyword evidence="15" id="KW-1185">Reference proteome</keyword>
<keyword evidence="7 11" id="KW-0611">Plant defense</keyword>
<evidence type="ECO:0000256" key="6">
    <source>
        <dbReference type="ARBA" id="ARBA00022777"/>
    </source>
</evidence>
<evidence type="ECO:0000256" key="11">
    <source>
        <dbReference type="PIRNR" id="PIRNR030829"/>
    </source>
</evidence>
<dbReference type="Gene3D" id="2.60.200.40">
    <property type="match status" value="1"/>
</dbReference>
<accession>A0ABC8ST23</accession>
<dbReference type="SUPFAM" id="SSF111331">
    <property type="entry name" value="NAD kinase/diacylglycerol kinase-like"/>
    <property type="match status" value="1"/>
</dbReference>
<dbReference type="EC" id="2.7.1.107" evidence="11 12"/>
<keyword evidence="8 11" id="KW-0067">ATP-binding</keyword>
<dbReference type="GO" id="GO:0006952">
    <property type="term" value="P:defense response"/>
    <property type="evidence" value="ECO:0007669"/>
    <property type="project" value="UniProtKB-UniRule"/>
</dbReference>
<gene>
    <name evidence="14" type="ORF">ILEXP_LOCUS28925</name>
</gene>
<dbReference type="PANTHER" id="PTHR11255">
    <property type="entry name" value="DIACYLGLYCEROL KINASE"/>
    <property type="match status" value="1"/>
</dbReference>
<dbReference type="FunFam" id="3.40.50.10330:FF:000016">
    <property type="entry name" value="Diacylglycerol kinase"/>
    <property type="match status" value="1"/>
</dbReference>
<keyword evidence="5 11" id="KW-0547">Nucleotide-binding</keyword>
<dbReference type="Pfam" id="PF00781">
    <property type="entry name" value="DAGK_cat"/>
    <property type="match status" value="1"/>
</dbReference>
<evidence type="ECO:0000256" key="9">
    <source>
        <dbReference type="ARBA" id="ARBA00023016"/>
    </source>
</evidence>
<comment type="function">
    <text evidence="10">Phosphorylates the second messenger diacylglycerol (DAG) to generate phosphatidic acid (PA), another important signaling molecule. PA is required for plant development and responses to abiotic stress and pathogen attack. May be involved in the accumulation of PA during cold stress.</text>
</comment>
<dbReference type="SMART" id="SM00045">
    <property type="entry name" value="DAGKa"/>
    <property type="match status" value="1"/>
</dbReference>
<organism evidence="14 15">
    <name type="scientific">Ilex paraguariensis</name>
    <name type="common">yerba mate</name>
    <dbReference type="NCBI Taxonomy" id="185542"/>
    <lineage>
        <taxon>Eukaryota</taxon>
        <taxon>Viridiplantae</taxon>
        <taxon>Streptophyta</taxon>
        <taxon>Embryophyta</taxon>
        <taxon>Tracheophyta</taxon>
        <taxon>Spermatophyta</taxon>
        <taxon>Magnoliopsida</taxon>
        <taxon>eudicotyledons</taxon>
        <taxon>Gunneridae</taxon>
        <taxon>Pentapetalae</taxon>
        <taxon>asterids</taxon>
        <taxon>campanulids</taxon>
        <taxon>Aquifoliales</taxon>
        <taxon>Aquifoliaceae</taxon>
        <taxon>Ilex</taxon>
    </lineage>
</organism>
<evidence type="ECO:0000256" key="12">
    <source>
        <dbReference type="RuleBase" id="RU361128"/>
    </source>
</evidence>
<dbReference type="AlphaFoldDB" id="A0ABC8ST23"/>
<evidence type="ECO:0000256" key="2">
    <source>
        <dbReference type="ARBA" id="ARBA00009280"/>
    </source>
</evidence>
<dbReference type="FunFam" id="2.60.200.40:FF:000007">
    <property type="entry name" value="diacylglycerol kinase"/>
    <property type="match status" value="1"/>
</dbReference>
<dbReference type="Pfam" id="PF00609">
    <property type="entry name" value="DAGK_acc"/>
    <property type="match status" value="1"/>
</dbReference>
<dbReference type="Proteomes" id="UP001642360">
    <property type="component" value="Unassembled WGS sequence"/>
</dbReference>